<evidence type="ECO:0000256" key="5">
    <source>
        <dbReference type="SAM" id="Phobius"/>
    </source>
</evidence>
<feature type="transmembrane region" description="Helical" evidence="5">
    <location>
        <begin position="162"/>
        <end position="187"/>
    </location>
</feature>
<feature type="transmembrane region" description="Helical" evidence="5">
    <location>
        <begin position="124"/>
        <end position="142"/>
    </location>
</feature>
<keyword evidence="4 5" id="KW-0472">Membrane</keyword>
<dbReference type="PANTHER" id="PTHR22950">
    <property type="entry name" value="AMINO ACID TRANSPORTER"/>
    <property type="match status" value="1"/>
</dbReference>
<feature type="transmembrane region" description="Helical" evidence="5">
    <location>
        <begin position="63"/>
        <end position="83"/>
    </location>
</feature>
<keyword evidence="3 5" id="KW-1133">Transmembrane helix</keyword>
<dbReference type="AlphaFoldDB" id="A0A915M601"/>
<keyword evidence="2 5" id="KW-0812">Transmembrane</keyword>
<protein>
    <submittedName>
        <fullName evidence="8">Amino acid transporter transmembrane domain-containing protein</fullName>
    </submittedName>
</protein>
<evidence type="ECO:0000313" key="8">
    <source>
        <dbReference type="WBParaSite" id="scaffold274_cov243.g635"/>
    </source>
</evidence>
<feature type="transmembrane region" description="Helical" evidence="5">
    <location>
        <begin position="261"/>
        <end position="279"/>
    </location>
</feature>
<dbReference type="GO" id="GO:0005774">
    <property type="term" value="C:vacuolar membrane"/>
    <property type="evidence" value="ECO:0007669"/>
    <property type="project" value="TreeGrafter"/>
</dbReference>
<dbReference type="Proteomes" id="UP000887561">
    <property type="component" value="Unplaced"/>
</dbReference>
<accession>A0A915M601</accession>
<comment type="subcellular location">
    <subcellularLocation>
        <location evidence="1">Membrane</location>
        <topology evidence="1">Multi-pass membrane protein</topology>
    </subcellularLocation>
</comment>
<feature type="transmembrane region" description="Helical" evidence="5">
    <location>
        <begin position="28"/>
        <end position="51"/>
    </location>
</feature>
<dbReference type="PANTHER" id="PTHR22950:SF193">
    <property type="entry name" value="AMINO ACID TRANSPORTER TRANSMEMBRANE DOMAIN-CONTAINING PROTEIN"/>
    <property type="match status" value="1"/>
</dbReference>
<name>A0A915M601_MELJA</name>
<evidence type="ECO:0000256" key="2">
    <source>
        <dbReference type="ARBA" id="ARBA00022692"/>
    </source>
</evidence>
<evidence type="ECO:0000256" key="4">
    <source>
        <dbReference type="ARBA" id="ARBA00023136"/>
    </source>
</evidence>
<feature type="transmembrane region" description="Helical" evidence="5">
    <location>
        <begin position="90"/>
        <end position="112"/>
    </location>
</feature>
<dbReference type="GO" id="GO:0015179">
    <property type="term" value="F:L-amino acid transmembrane transporter activity"/>
    <property type="evidence" value="ECO:0007669"/>
    <property type="project" value="TreeGrafter"/>
</dbReference>
<feature type="transmembrane region" description="Helical" evidence="5">
    <location>
        <begin position="207"/>
        <end position="228"/>
    </location>
</feature>
<evidence type="ECO:0000256" key="1">
    <source>
        <dbReference type="ARBA" id="ARBA00004141"/>
    </source>
</evidence>
<evidence type="ECO:0000313" key="7">
    <source>
        <dbReference type="Proteomes" id="UP000887561"/>
    </source>
</evidence>
<organism evidence="7 8">
    <name type="scientific">Meloidogyne javanica</name>
    <name type="common">Root-knot nematode worm</name>
    <dbReference type="NCBI Taxonomy" id="6303"/>
    <lineage>
        <taxon>Eukaryota</taxon>
        <taxon>Metazoa</taxon>
        <taxon>Ecdysozoa</taxon>
        <taxon>Nematoda</taxon>
        <taxon>Chromadorea</taxon>
        <taxon>Rhabditida</taxon>
        <taxon>Tylenchina</taxon>
        <taxon>Tylenchomorpha</taxon>
        <taxon>Tylenchoidea</taxon>
        <taxon>Meloidogynidae</taxon>
        <taxon>Meloidogyninae</taxon>
        <taxon>Meloidogyne</taxon>
        <taxon>Meloidogyne incognita group</taxon>
    </lineage>
</organism>
<feature type="domain" description="Amino acid transporter transmembrane" evidence="6">
    <location>
        <begin position="22"/>
        <end position="272"/>
    </location>
</feature>
<sequence length="292" mass="32380">MNYGEVMEAALMESGFEWSKKWAKPAKFFVNGTIILLLMGIGCIKYDFIVVHLRELFGQFTNFHASALAWALIIFPPMVLVNFTRTLQRIAILNTVGNVFMFGAYGIIFYHLLQSPHKTSQLPWIGSPSGVFTACGSILYCFEGQALVLPMENKMKHPSEMLGPFGVLSTGMALTEIFDSAVGFLGYSKFGDEIQGSVTLNLPPTSLLTFVKIPLVGFSGGVFLAFIFPPIIDTFTFLSIGLTEYYEENNKRNLISIFKRFALNFFFVSIGLFGSIVGLKSSLEAIFELNGN</sequence>
<evidence type="ECO:0000259" key="6">
    <source>
        <dbReference type="Pfam" id="PF01490"/>
    </source>
</evidence>
<evidence type="ECO:0000256" key="3">
    <source>
        <dbReference type="ARBA" id="ARBA00022989"/>
    </source>
</evidence>
<proteinExistence type="predicted"/>
<reference evidence="8" key="1">
    <citation type="submission" date="2022-11" db="UniProtKB">
        <authorList>
            <consortium name="WormBaseParasite"/>
        </authorList>
    </citation>
    <scope>IDENTIFICATION</scope>
</reference>
<keyword evidence="7" id="KW-1185">Reference proteome</keyword>
<dbReference type="InterPro" id="IPR013057">
    <property type="entry name" value="AA_transpt_TM"/>
</dbReference>
<dbReference type="Pfam" id="PF01490">
    <property type="entry name" value="Aa_trans"/>
    <property type="match status" value="1"/>
</dbReference>
<dbReference type="WBParaSite" id="scaffold274_cov243.g635">
    <property type="protein sequence ID" value="scaffold274_cov243.g635"/>
    <property type="gene ID" value="scaffold274_cov243.g635"/>
</dbReference>